<keyword evidence="1" id="KW-1133">Transmembrane helix</keyword>
<keyword evidence="3" id="KW-1185">Reference proteome</keyword>
<sequence length="69" mass="7907">MKIRYILLLILSDLQTLVKVQAFLFALLPCVILFLPASFFITLVITIAIVWIISLLSYLLINKLIQTRS</sequence>
<reference evidence="3" key="1">
    <citation type="journal article" date="2020" name="bioRxiv">
        <title>Integrative omics analysis of Pseudomonas aeruginosa virus PA5oct highlights the molecular complexity of jumbo phages.</title>
        <authorList>
            <person name="Lood C."/>
            <person name="Danis-Wlodarczyk K."/>
            <person name="Blasdel B.G."/>
            <person name="Jang H.B."/>
            <person name="Vandenheuvel D."/>
            <person name="Briers Y."/>
            <person name="Noben J.-P."/>
            <person name="van Noort V."/>
            <person name="Drulis-Kawa Z."/>
            <person name="Lavigne R."/>
        </authorList>
    </citation>
    <scope>NUCLEOTIDE SEQUENCE [LARGE SCALE GENOMIC DNA]</scope>
</reference>
<evidence type="ECO:0000313" key="3">
    <source>
        <dbReference type="Proteomes" id="UP000316733"/>
    </source>
</evidence>
<proteinExistence type="predicted"/>
<dbReference type="Proteomes" id="UP000316733">
    <property type="component" value="Segment"/>
</dbReference>
<feature type="transmembrane region" description="Helical" evidence="1">
    <location>
        <begin position="32"/>
        <end position="61"/>
    </location>
</feature>
<name>A0A4Y5JU81_9CAUD</name>
<accession>A0A4Y5JU81</accession>
<organism evidence="2 3">
    <name type="scientific">Pseudomonas phage vB_PaeM_PA5oct</name>
    <dbReference type="NCBI Taxonomy" id="2163605"/>
    <lineage>
        <taxon>Viruses</taxon>
        <taxon>Duplodnaviria</taxon>
        <taxon>Heunggongvirae</taxon>
        <taxon>Uroviricota</taxon>
        <taxon>Caudoviricetes</taxon>
        <taxon>Arenbergviridae</taxon>
        <taxon>Wroclawvirus</taxon>
        <taxon>Wroclawvirus PA5oct</taxon>
    </lineage>
</organism>
<protein>
    <submittedName>
        <fullName evidence="2">Uncharacterized protein</fullName>
    </submittedName>
</protein>
<gene>
    <name evidence="2" type="ORF">EST35_0357</name>
</gene>
<keyword evidence="1" id="KW-0472">Membrane</keyword>
<evidence type="ECO:0000313" key="2">
    <source>
        <dbReference type="EMBL" id="QCG76237.1"/>
    </source>
</evidence>
<dbReference type="EMBL" id="MK797984">
    <property type="protein sequence ID" value="QCG76237.1"/>
    <property type="molecule type" value="Genomic_DNA"/>
</dbReference>
<keyword evidence="1" id="KW-0812">Transmembrane</keyword>
<evidence type="ECO:0000256" key="1">
    <source>
        <dbReference type="SAM" id="Phobius"/>
    </source>
</evidence>